<keyword evidence="3" id="KW-1185">Reference proteome</keyword>
<evidence type="ECO:0008006" key="4">
    <source>
        <dbReference type="Google" id="ProtNLM"/>
    </source>
</evidence>
<dbReference type="GeneID" id="36582636"/>
<sequence>MSSTPLPLPLTVLSVARLGIGTSAFLFPSLTTNLLFFPQPTSSPGSLFNVRAWASRDALLAGLLYTAKTPEAAKRAVIAGAVVDALDIAGAAWGFGKGELEGLAAAAFSGGAIAFLALATVGWRVGGLGMVGRAVRKS</sequence>
<feature type="transmembrane region" description="Helical" evidence="1">
    <location>
        <begin position="102"/>
        <end position="123"/>
    </location>
</feature>
<evidence type="ECO:0000256" key="1">
    <source>
        <dbReference type="SAM" id="Phobius"/>
    </source>
</evidence>
<dbReference type="InParanoid" id="A0A2J6TEW2"/>
<accession>A0A2J6TEW2</accession>
<evidence type="ECO:0000313" key="2">
    <source>
        <dbReference type="EMBL" id="PMD61571.1"/>
    </source>
</evidence>
<name>A0A2J6TEW2_9HELO</name>
<keyword evidence="1" id="KW-1133">Transmembrane helix</keyword>
<proteinExistence type="predicted"/>
<dbReference type="RefSeq" id="XP_024738475.1">
    <property type="nucleotide sequence ID" value="XM_024874556.1"/>
</dbReference>
<organism evidence="2 3">
    <name type="scientific">Hyaloscypha bicolor E</name>
    <dbReference type="NCBI Taxonomy" id="1095630"/>
    <lineage>
        <taxon>Eukaryota</taxon>
        <taxon>Fungi</taxon>
        <taxon>Dikarya</taxon>
        <taxon>Ascomycota</taxon>
        <taxon>Pezizomycotina</taxon>
        <taxon>Leotiomycetes</taxon>
        <taxon>Helotiales</taxon>
        <taxon>Hyaloscyphaceae</taxon>
        <taxon>Hyaloscypha</taxon>
        <taxon>Hyaloscypha bicolor</taxon>
    </lineage>
</organism>
<dbReference type="Proteomes" id="UP000235371">
    <property type="component" value="Unassembled WGS sequence"/>
</dbReference>
<feature type="transmembrane region" description="Helical" evidence="1">
    <location>
        <begin position="76"/>
        <end position="96"/>
    </location>
</feature>
<dbReference type="OrthoDB" id="4160064at2759"/>
<gene>
    <name evidence="2" type="ORF">K444DRAFT_526572</name>
</gene>
<keyword evidence="1" id="KW-0472">Membrane</keyword>
<dbReference type="EMBL" id="KZ613786">
    <property type="protein sequence ID" value="PMD61571.1"/>
    <property type="molecule type" value="Genomic_DNA"/>
</dbReference>
<evidence type="ECO:0000313" key="3">
    <source>
        <dbReference type="Proteomes" id="UP000235371"/>
    </source>
</evidence>
<keyword evidence="1" id="KW-0812">Transmembrane</keyword>
<feature type="transmembrane region" description="Helical" evidence="1">
    <location>
        <begin position="6"/>
        <end position="27"/>
    </location>
</feature>
<dbReference type="AlphaFoldDB" id="A0A2J6TEW2"/>
<protein>
    <recommendedName>
        <fullName evidence="4">DUF4267 domain-containing protein</fullName>
    </recommendedName>
</protein>
<reference evidence="2 3" key="1">
    <citation type="submission" date="2016-04" db="EMBL/GenBank/DDBJ databases">
        <title>A degradative enzymes factory behind the ericoid mycorrhizal symbiosis.</title>
        <authorList>
            <consortium name="DOE Joint Genome Institute"/>
            <person name="Martino E."/>
            <person name="Morin E."/>
            <person name="Grelet G."/>
            <person name="Kuo A."/>
            <person name="Kohler A."/>
            <person name="Daghino S."/>
            <person name="Barry K."/>
            <person name="Choi C."/>
            <person name="Cichocki N."/>
            <person name="Clum A."/>
            <person name="Copeland A."/>
            <person name="Hainaut M."/>
            <person name="Haridas S."/>
            <person name="Labutti K."/>
            <person name="Lindquist E."/>
            <person name="Lipzen A."/>
            <person name="Khouja H.-R."/>
            <person name="Murat C."/>
            <person name="Ohm R."/>
            <person name="Olson A."/>
            <person name="Spatafora J."/>
            <person name="Veneault-Fourrey C."/>
            <person name="Henrissat B."/>
            <person name="Grigoriev I."/>
            <person name="Martin F."/>
            <person name="Perotto S."/>
        </authorList>
    </citation>
    <scope>NUCLEOTIDE SEQUENCE [LARGE SCALE GENOMIC DNA]</scope>
    <source>
        <strain evidence="2 3">E</strain>
    </source>
</reference>